<evidence type="ECO:0000313" key="2">
    <source>
        <dbReference type="Proteomes" id="UP000061569"/>
    </source>
</evidence>
<evidence type="ECO:0000313" key="1">
    <source>
        <dbReference type="EMBL" id="ALN60542.1"/>
    </source>
</evidence>
<sequence length="81" mass="8787">MKPPICHLCGRDMLGHLDGGDLVAFADYQALPVGMAGHPHGAEWFCGEHLATARESKALDCAEAMRRLRERYGIAAPSSHD</sequence>
<gene>
    <name evidence="1" type="ORF">GLE_5201</name>
</gene>
<dbReference type="Proteomes" id="UP000061569">
    <property type="component" value="Chromosome"/>
</dbReference>
<protein>
    <submittedName>
        <fullName evidence="1">Uncharacterized protein</fullName>
    </submittedName>
</protein>
<name>A0A0S2DPM1_LYSEN</name>
<proteinExistence type="predicted"/>
<reference evidence="1 2" key="1">
    <citation type="submission" date="2015-11" db="EMBL/GenBank/DDBJ databases">
        <title>Genome sequences of Lysobacter enzymogenes strain C3 and Lysobacter antibioticus ATCC 29479.</title>
        <authorList>
            <person name="Kobayashi D.Y."/>
        </authorList>
    </citation>
    <scope>NUCLEOTIDE SEQUENCE [LARGE SCALE GENOMIC DNA]</scope>
    <source>
        <strain evidence="1 2">C3</strain>
    </source>
</reference>
<accession>A0A0S2DPM1</accession>
<dbReference type="EMBL" id="CP013140">
    <property type="protein sequence ID" value="ALN60542.1"/>
    <property type="molecule type" value="Genomic_DNA"/>
</dbReference>
<organism evidence="1 2">
    <name type="scientific">Lysobacter enzymogenes</name>
    <dbReference type="NCBI Taxonomy" id="69"/>
    <lineage>
        <taxon>Bacteria</taxon>
        <taxon>Pseudomonadati</taxon>
        <taxon>Pseudomonadota</taxon>
        <taxon>Gammaproteobacteria</taxon>
        <taxon>Lysobacterales</taxon>
        <taxon>Lysobacteraceae</taxon>
        <taxon>Lysobacter</taxon>
    </lineage>
</organism>
<dbReference type="KEGG" id="lez:GLE_5201"/>
<dbReference type="PATRIC" id="fig|69.6.peg.5120"/>
<dbReference type="OrthoDB" id="6998693at2"/>
<dbReference type="AlphaFoldDB" id="A0A0S2DPM1"/>